<comment type="caution">
    <text evidence="1">The sequence shown here is derived from an EMBL/GenBank/DDBJ whole genome shotgun (WGS) entry which is preliminary data.</text>
</comment>
<gene>
    <name evidence="1" type="ORF">EVAR_85986_1</name>
</gene>
<reference evidence="1 2" key="1">
    <citation type="journal article" date="2019" name="Commun. Biol.">
        <title>The bagworm genome reveals a unique fibroin gene that provides high tensile strength.</title>
        <authorList>
            <person name="Kono N."/>
            <person name="Nakamura H."/>
            <person name="Ohtoshi R."/>
            <person name="Tomita M."/>
            <person name="Numata K."/>
            <person name="Arakawa K."/>
        </authorList>
    </citation>
    <scope>NUCLEOTIDE SEQUENCE [LARGE SCALE GENOMIC DNA]</scope>
</reference>
<evidence type="ECO:0000313" key="1">
    <source>
        <dbReference type="EMBL" id="GBP26484.1"/>
    </source>
</evidence>
<organism evidence="1 2">
    <name type="scientific">Eumeta variegata</name>
    <name type="common">Bagworm moth</name>
    <name type="synonym">Eumeta japonica</name>
    <dbReference type="NCBI Taxonomy" id="151549"/>
    <lineage>
        <taxon>Eukaryota</taxon>
        <taxon>Metazoa</taxon>
        <taxon>Ecdysozoa</taxon>
        <taxon>Arthropoda</taxon>
        <taxon>Hexapoda</taxon>
        <taxon>Insecta</taxon>
        <taxon>Pterygota</taxon>
        <taxon>Neoptera</taxon>
        <taxon>Endopterygota</taxon>
        <taxon>Lepidoptera</taxon>
        <taxon>Glossata</taxon>
        <taxon>Ditrysia</taxon>
        <taxon>Tineoidea</taxon>
        <taxon>Psychidae</taxon>
        <taxon>Oiketicinae</taxon>
        <taxon>Eumeta</taxon>
    </lineage>
</organism>
<evidence type="ECO:0000313" key="2">
    <source>
        <dbReference type="Proteomes" id="UP000299102"/>
    </source>
</evidence>
<dbReference type="EMBL" id="BGZK01000181">
    <property type="protein sequence ID" value="GBP26484.1"/>
    <property type="molecule type" value="Genomic_DNA"/>
</dbReference>
<name>A0A4C1UKS4_EUMVA</name>
<keyword evidence="2" id="KW-1185">Reference proteome</keyword>
<dbReference type="OrthoDB" id="6922580at2759"/>
<proteinExistence type="predicted"/>
<dbReference type="Proteomes" id="UP000299102">
    <property type="component" value="Unassembled WGS sequence"/>
</dbReference>
<sequence>MIYYDFRHEIQKQCINQINSTFGVEALSKTTVYHWFSEFNRGQSMFTDEFKEGHPKAFVVPQNNDSVRELIIQDNHVTNQVLKNKILYDLLGIDAKGKGRYSTFPIEANTTETLVVLTSCPFEVASA</sequence>
<accession>A0A4C1UKS4</accession>
<dbReference type="AlphaFoldDB" id="A0A4C1UKS4"/>
<protein>
    <recommendedName>
        <fullName evidence="3">Mos1 transposase HTH domain-containing protein</fullName>
    </recommendedName>
</protein>
<evidence type="ECO:0008006" key="3">
    <source>
        <dbReference type="Google" id="ProtNLM"/>
    </source>
</evidence>